<evidence type="ECO:0000256" key="1">
    <source>
        <dbReference type="SAM" id="MobiDB-lite"/>
    </source>
</evidence>
<feature type="compositionally biased region" description="Basic residues" evidence="1">
    <location>
        <begin position="10"/>
        <end position="22"/>
    </location>
</feature>
<organism evidence="2">
    <name type="scientific">Anguilla anguilla</name>
    <name type="common">European freshwater eel</name>
    <name type="synonym">Muraena anguilla</name>
    <dbReference type="NCBI Taxonomy" id="7936"/>
    <lineage>
        <taxon>Eukaryota</taxon>
        <taxon>Metazoa</taxon>
        <taxon>Chordata</taxon>
        <taxon>Craniata</taxon>
        <taxon>Vertebrata</taxon>
        <taxon>Euteleostomi</taxon>
        <taxon>Actinopterygii</taxon>
        <taxon>Neopterygii</taxon>
        <taxon>Teleostei</taxon>
        <taxon>Anguilliformes</taxon>
        <taxon>Anguillidae</taxon>
        <taxon>Anguilla</taxon>
    </lineage>
</organism>
<reference evidence="2" key="2">
    <citation type="journal article" date="2015" name="Fish Shellfish Immunol.">
        <title>Early steps in the European eel (Anguilla anguilla)-Vibrio vulnificus interaction in the gills: Role of the RtxA13 toxin.</title>
        <authorList>
            <person name="Callol A."/>
            <person name="Pajuelo D."/>
            <person name="Ebbesson L."/>
            <person name="Teles M."/>
            <person name="MacKenzie S."/>
            <person name="Amaro C."/>
        </authorList>
    </citation>
    <scope>NUCLEOTIDE SEQUENCE</scope>
</reference>
<protein>
    <submittedName>
        <fullName evidence="2">Uncharacterized protein</fullName>
    </submittedName>
</protein>
<feature type="region of interest" description="Disordered" evidence="1">
    <location>
        <begin position="1"/>
        <end position="22"/>
    </location>
</feature>
<proteinExistence type="predicted"/>
<reference evidence="2" key="1">
    <citation type="submission" date="2014-11" db="EMBL/GenBank/DDBJ databases">
        <authorList>
            <person name="Amaro Gonzalez C."/>
        </authorList>
    </citation>
    <scope>NUCLEOTIDE SEQUENCE</scope>
</reference>
<sequence>MRSLPTFRPCHGRLPRRKYMNM</sequence>
<evidence type="ECO:0000313" key="2">
    <source>
        <dbReference type="EMBL" id="JAH02089.1"/>
    </source>
</evidence>
<dbReference type="EMBL" id="GBXM01106488">
    <property type="protein sequence ID" value="JAH02089.1"/>
    <property type="molecule type" value="Transcribed_RNA"/>
</dbReference>
<accession>A0A0E9PC27</accession>
<dbReference type="AlphaFoldDB" id="A0A0E9PC27"/>
<name>A0A0E9PC27_ANGAN</name>